<dbReference type="CDD" id="cd03185">
    <property type="entry name" value="GST_C_Tau"/>
    <property type="match status" value="1"/>
</dbReference>
<accession>A0A835IZA6</accession>
<dbReference type="OrthoDB" id="4951845at2759"/>
<dbReference type="InterPro" id="IPR010987">
    <property type="entry name" value="Glutathione-S-Trfase_C-like"/>
</dbReference>
<name>A0A835IZA6_9MAGN</name>
<dbReference type="GO" id="GO:0004364">
    <property type="term" value="F:glutathione transferase activity"/>
    <property type="evidence" value="ECO:0007669"/>
    <property type="project" value="InterPro"/>
</dbReference>
<feature type="domain" description="GST C-terminal" evidence="1">
    <location>
        <begin position="1"/>
        <end position="112"/>
    </location>
</feature>
<comment type="caution">
    <text evidence="2">The sequence shown here is derived from an EMBL/GenBank/DDBJ whole genome shotgun (WGS) entry which is preliminary data.</text>
</comment>
<sequence>MSEGEEKAKAIKDYIENISVLEEGLKRDFSGKSPFIHGGSPGYMDLLMGSTACSYRAIEEIIGARLIIPEIHPLYFAWVAAMENHPVVKEAIPPHEGLVNHLLKYKQRVLELPNSKA</sequence>
<dbReference type="EMBL" id="JADFTS010000001">
    <property type="protein sequence ID" value="KAF9626151.1"/>
    <property type="molecule type" value="Genomic_DNA"/>
</dbReference>
<gene>
    <name evidence="2" type="ORF">IFM89_031278</name>
</gene>
<dbReference type="GO" id="GO:0006749">
    <property type="term" value="P:glutathione metabolic process"/>
    <property type="evidence" value="ECO:0007669"/>
    <property type="project" value="InterPro"/>
</dbReference>
<dbReference type="InterPro" id="IPR036282">
    <property type="entry name" value="Glutathione-S-Trfase_C_sf"/>
</dbReference>
<evidence type="ECO:0000313" key="2">
    <source>
        <dbReference type="EMBL" id="KAF9626151.1"/>
    </source>
</evidence>
<evidence type="ECO:0000259" key="1">
    <source>
        <dbReference type="PROSITE" id="PS50405"/>
    </source>
</evidence>
<keyword evidence="3" id="KW-1185">Reference proteome</keyword>
<protein>
    <recommendedName>
        <fullName evidence="1">GST C-terminal domain-containing protein</fullName>
    </recommendedName>
</protein>
<dbReference type="SUPFAM" id="SSF47616">
    <property type="entry name" value="GST C-terminal domain-like"/>
    <property type="match status" value="1"/>
</dbReference>
<organism evidence="2 3">
    <name type="scientific">Coptis chinensis</name>
    <dbReference type="NCBI Taxonomy" id="261450"/>
    <lineage>
        <taxon>Eukaryota</taxon>
        <taxon>Viridiplantae</taxon>
        <taxon>Streptophyta</taxon>
        <taxon>Embryophyta</taxon>
        <taxon>Tracheophyta</taxon>
        <taxon>Spermatophyta</taxon>
        <taxon>Magnoliopsida</taxon>
        <taxon>Ranunculales</taxon>
        <taxon>Ranunculaceae</taxon>
        <taxon>Coptidoideae</taxon>
        <taxon>Coptis</taxon>
    </lineage>
</organism>
<dbReference type="Proteomes" id="UP000631114">
    <property type="component" value="Unassembled WGS sequence"/>
</dbReference>
<proteinExistence type="predicted"/>
<dbReference type="Gene3D" id="1.20.1050.10">
    <property type="match status" value="1"/>
</dbReference>
<dbReference type="PROSITE" id="PS50405">
    <property type="entry name" value="GST_CTER"/>
    <property type="match status" value="1"/>
</dbReference>
<dbReference type="AlphaFoldDB" id="A0A835IZA6"/>
<evidence type="ECO:0000313" key="3">
    <source>
        <dbReference type="Proteomes" id="UP000631114"/>
    </source>
</evidence>
<dbReference type="InterPro" id="IPR045074">
    <property type="entry name" value="GST_C_Tau"/>
</dbReference>
<reference evidence="2 3" key="1">
    <citation type="submission" date="2020-10" db="EMBL/GenBank/DDBJ databases">
        <title>The Coptis chinensis genome and diversification of protoberbering-type alkaloids.</title>
        <authorList>
            <person name="Wang B."/>
            <person name="Shu S."/>
            <person name="Song C."/>
            <person name="Liu Y."/>
        </authorList>
    </citation>
    <scope>NUCLEOTIDE SEQUENCE [LARGE SCALE GENOMIC DNA]</scope>
    <source>
        <strain evidence="2">HL-2020</strain>
        <tissue evidence="2">Leaf</tissue>
    </source>
</reference>